<accession>A0A1M5P6R1</accession>
<evidence type="ECO:0000313" key="1">
    <source>
        <dbReference type="EMBL" id="SHG97377.1"/>
    </source>
</evidence>
<dbReference type="AlphaFoldDB" id="A0A1M5P6R1"/>
<evidence type="ECO:0000313" key="2">
    <source>
        <dbReference type="Proteomes" id="UP000184212"/>
    </source>
</evidence>
<proteinExistence type="predicted"/>
<dbReference type="EMBL" id="FQWQ01000001">
    <property type="protein sequence ID" value="SHG97377.1"/>
    <property type="molecule type" value="Genomic_DNA"/>
</dbReference>
<name>A0A1M5P6R1_9BACT</name>
<gene>
    <name evidence="1" type="ORF">SAMN04488109_2702</name>
</gene>
<keyword evidence="2" id="KW-1185">Reference proteome</keyword>
<dbReference type="Proteomes" id="UP000184212">
    <property type="component" value="Unassembled WGS sequence"/>
</dbReference>
<organism evidence="1 2">
    <name type="scientific">Chryseolinea serpens</name>
    <dbReference type="NCBI Taxonomy" id="947013"/>
    <lineage>
        <taxon>Bacteria</taxon>
        <taxon>Pseudomonadati</taxon>
        <taxon>Bacteroidota</taxon>
        <taxon>Cytophagia</taxon>
        <taxon>Cytophagales</taxon>
        <taxon>Fulvivirgaceae</taxon>
        <taxon>Chryseolinea</taxon>
    </lineage>
</organism>
<protein>
    <submittedName>
        <fullName evidence="1">Uncharacterized protein</fullName>
    </submittedName>
</protein>
<sequence>MTIPQEMKEKIFLTIERQLSLKDFESWLYANDALSDQMNESVVLEAYAFNYNQDHALAQFSSALLPYFDRDEFLLWKITLNLREIIEGKDSTRRILSEFCRLGDEEFPFLLHLGYYKYYLDDDWFDREIDAIMAEIKSEANELLLEILAESKDPQFKISSFVRKALAEAPSPMNVAAEKMKSKSIGQKKWWKFWR</sequence>
<reference evidence="1 2" key="1">
    <citation type="submission" date="2016-11" db="EMBL/GenBank/DDBJ databases">
        <authorList>
            <person name="Jaros S."/>
            <person name="Januszkiewicz K."/>
            <person name="Wedrychowicz H."/>
        </authorList>
    </citation>
    <scope>NUCLEOTIDE SEQUENCE [LARGE SCALE GENOMIC DNA]</scope>
    <source>
        <strain evidence="1 2">DSM 24574</strain>
    </source>
</reference>